<feature type="compositionally biased region" description="Basic and acidic residues" evidence="1">
    <location>
        <begin position="104"/>
        <end position="115"/>
    </location>
</feature>
<reference evidence="3 4" key="1">
    <citation type="submission" date="2018-08" db="EMBL/GenBank/DDBJ databases">
        <title>Genomic Encyclopedia of Archaeal and Bacterial Type Strains, Phase II (KMG-II): from individual species to whole genera.</title>
        <authorList>
            <person name="Goeker M."/>
        </authorList>
    </citation>
    <scope>NUCLEOTIDE SEQUENCE [LARGE SCALE GENOMIC DNA]</scope>
    <source>
        <strain evidence="3 4">DSM 45791</strain>
    </source>
</reference>
<dbReference type="EMBL" id="QUNO01000005">
    <property type="protein sequence ID" value="REH48427.1"/>
    <property type="molecule type" value="Genomic_DNA"/>
</dbReference>
<feature type="compositionally biased region" description="Basic and acidic residues" evidence="1">
    <location>
        <begin position="219"/>
        <end position="239"/>
    </location>
</feature>
<feature type="region of interest" description="Disordered" evidence="1">
    <location>
        <begin position="1"/>
        <end position="23"/>
    </location>
</feature>
<feature type="domain" description="TNT" evidence="2">
    <location>
        <begin position="255"/>
        <end position="340"/>
    </location>
</feature>
<dbReference type="InterPro" id="IPR025331">
    <property type="entry name" value="TNT"/>
</dbReference>
<feature type="compositionally biased region" description="Basic and acidic residues" evidence="1">
    <location>
        <begin position="153"/>
        <end position="172"/>
    </location>
</feature>
<feature type="region of interest" description="Disordered" evidence="1">
    <location>
        <begin position="97"/>
        <end position="253"/>
    </location>
</feature>
<evidence type="ECO:0000313" key="3">
    <source>
        <dbReference type="EMBL" id="REH48427.1"/>
    </source>
</evidence>
<dbReference type="RefSeq" id="WP_211353048.1">
    <property type="nucleotide sequence ID" value="NZ_CP144375.1"/>
</dbReference>
<dbReference type="Proteomes" id="UP000256269">
    <property type="component" value="Unassembled WGS sequence"/>
</dbReference>
<dbReference type="AlphaFoldDB" id="A0A3E0HPU8"/>
<dbReference type="GO" id="GO:0050135">
    <property type="term" value="F:NADP+ nucleosidase activity"/>
    <property type="evidence" value="ECO:0007669"/>
    <property type="project" value="InterPro"/>
</dbReference>
<dbReference type="Pfam" id="PF14021">
    <property type="entry name" value="TNT"/>
    <property type="match status" value="1"/>
</dbReference>
<dbReference type="PANTHER" id="PTHR42059:SF1">
    <property type="entry name" value="TNT DOMAIN-CONTAINING PROTEIN"/>
    <property type="match status" value="1"/>
</dbReference>
<name>A0A3E0HPU8_9PSEU</name>
<dbReference type="PANTHER" id="PTHR42059">
    <property type="entry name" value="TNT DOMAIN-CONTAINING PROTEIN"/>
    <property type="match status" value="1"/>
</dbReference>
<proteinExistence type="predicted"/>
<gene>
    <name evidence="3" type="ORF">BCF44_105286</name>
</gene>
<protein>
    <submittedName>
        <fullName evidence="3">Uncharacterized protein DUF4237</fullName>
    </submittedName>
</protein>
<organism evidence="3 4">
    <name type="scientific">Kutzneria buriramensis</name>
    <dbReference type="NCBI Taxonomy" id="1045776"/>
    <lineage>
        <taxon>Bacteria</taxon>
        <taxon>Bacillati</taxon>
        <taxon>Actinomycetota</taxon>
        <taxon>Actinomycetes</taxon>
        <taxon>Pseudonocardiales</taxon>
        <taxon>Pseudonocardiaceae</taxon>
        <taxon>Kutzneria</taxon>
    </lineage>
</organism>
<dbReference type="InterPro" id="IPR053024">
    <property type="entry name" value="Fungal_surface_NADase"/>
</dbReference>
<evidence type="ECO:0000313" key="4">
    <source>
        <dbReference type="Proteomes" id="UP000256269"/>
    </source>
</evidence>
<comment type="caution">
    <text evidence="3">The sequence shown here is derived from an EMBL/GenBank/DDBJ whole genome shotgun (WGS) entry which is preliminary data.</text>
</comment>
<evidence type="ECO:0000259" key="2">
    <source>
        <dbReference type="Pfam" id="PF14021"/>
    </source>
</evidence>
<sequence length="344" mass="37286">MSKINAHPDHLRKSGGKLSAFGGKLAEGGQKLENTGQNLVSHASNDKSGVGAVVAKAMGKGVQITGKVFNEGGRVAEGAGKRLGTTADLYEEADGKGAGLLKRLHPDSKDVDSKGRHGSSSASRGRGTHTGKGHGTTTESHATPRHSAGAADSRAEEQRRLREQYGEPKPDSDWLADADDVKHRRHPGLMPGNEKFDAVTRGHKPPTGIELDQFNSKWSEGRDPNSGFEKYRYPTEEYGHPNGFDTPQDKRAEWVPPGTKLDRFGSEYGSFLATEGAPWSERALPPYTLSSPYHTYEVTRPFPSWVGPAAGWFDQPGGATQYFLGEYDVDRLLKAGYLRETTGE</sequence>
<accession>A0A3E0HPU8</accession>
<keyword evidence="4" id="KW-1185">Reference proteome</keyword>
<evidence type="ECO:0000256" key="1">
    <source>
        <dbReference type="SAM" id="MobiDB-lite"/>
    </source>
</evidence>
<feature type="compositionally biased region" description="Basic and acidic residues" evidence="1">
    <location>
        <begin position="1"/>
        <end position="12"/>
    </location>
</feature>